<feature type="compositionally biased region" description="Polar residues" evidence="1">
    <location>
        <begin position="236"/>
        <end position="247"/>
    </location>
</feature>
<reference evidence="3 4" key="1">
    <citation type="journal article" date="2021" name="Microbiol. Resour. Announc.">
        <title>Complete Genome Sequences of Three Human Oral Treponema parvum Isolates.</title>
        <authorList>
            <person name="Zeng H."/>
            <person name="Watt R.M."/>
        </authorList>
    </citation>
    <scope>NUCLEOTIDE SEQUENCE [LARGE SCALE GENOMIC DNA]</scope>
    <source>
        <strain evidence="3 4">ATCC 700770</strain>
    </source>
</reference>
<dbReference type="EMBL" id="CP054142">
    <property type="protein sequence ID" value="QTQ14427.1"/>
    <property type="molecule type" value="Genomic_DNA"/>
</dbReference>
<dbReference type="KEGG" id="tpav:HRQ91_08150"/>
<feature type="compositionally biased region" description="Polar residues" evidence="1">
    <location>
        <begin position="394"/>
        <end position="417"/>
    </location>
</feature>
<sequence length="602" mass="65474">MKHCVKYSIKRFLFFTISVLSAGLLSVSCVSTSSASGADQTAASIATKDLANPPAKQEDEYTAEQELPLKEQASDQTDSADFAGLTTEAPSPAAETQDTAEEKDAVETREAAESQISEGSSAIEEPVIYDLLIDETKEFPSDTEVETILETPVPEELVEADFRERNAATPAMPKIISESTEAQNEIQAPDSAQTPTAAISQRETMTALSQREAITAQNIPEVQGKEVKPSAAAQDSVPTADQASLEDSPSAPSAAPPVPSRSVSIKKNQYLDVEYPGSGWIYMGGAEKENKMTFFGKKISSENTVFILRSRVPGTTLLHFYKNDLLTGNYIDDYLEVIIENETAGSPQTHVKAPSYADIVPPEPDRTLLEEKQIPKDKETGNPTEADFAKAKPTGNSAEASFAQPQADQTQPQSALRSDSFKATTTTAQAAQMPLNAENSGSNAGRTVVQATGSDGRSYQVQEAQNQENSASENMPPVSGRNQTVASESTAVIINQNQNAETSEANDMTSSDILKNAQEAYDKGLYEKSLSLLTDFFEKSQTDVDKALYLQGQNFEAESPIKNIKNAIDSYDTIVKNFRQSPLWQNARERSIYLKRFYIDIR</sequence>
<gene>
    <name evidence="3" type="ORF">HRQ91_08150</name>
</gene>
<feature type="compositionally biased region" description="Polar residues" evidence="1">
    <location>
        <begin position="180"/>
        <end position="209"/>
    </location>
</feature>
<evidence type="ECO:0000313" key="4">
    <source>
        <dbReference type="Proteomes" id="UP000671908"/>
    </source>
</evidence>
<feature type="region of interest" description="Disordered" evidence="1">
    <location>
        <begin position="372"/>
        <end position="485"/>
    </location>
</feature>
<proteinExistence type="predicted"/>
<feature type="compositionally biased region" description="Basic and acidic residues" evidence="1">
    <location>
        <begin position="100"/>
        <end position="112"/>
    </location>
</feature>
<evidence type="ECO:0008006" key="5">
    <source>
        <dbReference type="Google" id="ProtNLM"/>
    </source>
</evidence>
<feature type="region of interest" description="Disordered" evidence="1">
    <location>
        <begin position="48"/>
        <end position="122"/>
    </location>
</feature>
<evidence type="ECO:0000256" key="1">
    <source>
        <dbReference type="SAM" id="MobiDB-lite"/>
    </source>
</evidence>
<dbReference type="Proteomes" id="UP000671908">
    <property type="component" value="Chromosome"/>
</dbReference>
<name>A0A975IF24_9SPIR</name>
<accession>A0A975IF24</accession>
<organism evidence="3 4">
    <name type="scientific">Treponema parvum</name>
    <dbReference type="NCBI Taxonomy" id="138851"/>
    <lineage>
        <taxon>Bacteria</taxon>
        <taxon>Pseudomonadati</taxon>
        <taxon>Spirochaetota</taxon>
        <taxon>Spirochaetia</taxon>
        <taxon>Spirochaetales</taxon>
        <taxon>Treponemataceae</taxon>
        <taxon>Treponema</taxon>
    </lineage>
</organism>
<keyword evidence="4" id="KW-1185">Reference proteome</keyword>
<feature type="compositionally biased region" description="Polar residues" evidence="1">
    <location>
        <begin position="437"/>
        <end position="473"/>
    </location>
</feature>
<keyword evidence="2" id="KW-0732">Signal</keyword>
<protein>
    <recommendedName>
        <fullName evidence="5">Lipoprotein</fullName>
    </recommendedName>
</protein>
<dbReference type="InterPro" id="IPR011990">
    <property type="entry name" value="TPR-like_helical_dom_sf"/>
</dbReference>
<evidence type="ECO:0000256" key="2">
    <source>
        <dbReference type="SAM" id="SignalP"/>
    </source>
</evidence>
<dbReference type="PROSITE" id="PS51257">
    <property type="entry name" value="PROKAR_LIPOPROTEIN"/>
    <property type="match status" value="1"/>
</dbReference>
<feature type="chain" id="PRO_5036800483" description="Lipoprotein" evidence="2">
    <location>
        <begin position="23"/>
        <end position="602"/>
    </location>
</feature>
<dbReference type="Gene3D" id="1.25.40.10">
    <property type="entry name" value="Tetratricopeptide repeat domain"/>
    <property type="match status" value="1"/>
</dbReference>
<evidence type="ECO:0000313" key="3">
    <source>
        <dbReference type="EMBL" id="QTQ14427.1"/>
    </source>
</evidence>
<feature type="compositionally biased region" description="Low complexity" evidence="1">
    <location>
        <begin position="423"/>
        <end position="432"/>
    </location>
</feature>
<feature type="signal peptide" evidence="2">
    <location>
        <begin position="1"/>
        <end position="22"/>
    </location>
</feature>
<dbReference type="AlphaFoldDB" id="A0A975IF24"/>
<dbReference type="RefSeq" id="WP_210119083.1">
    <property type="nucleotide sequence ID" value="NZ_CP054142.1"/>
</dbReference>
<feature type="region of interest" description="Disordered" evidence="1">
    <location>
        <begin position="180"/>
        <end position="262"/>
    </location>
</feature>